<keyword evidence="2" id="KW-0863">Zinc-finger</keyword>
<dbReference type="Proteomes" id="UP000054549">
    <property type="component" value="Unassembled WGS sequence"/>
</dbReference>
<feature type="domain" description="AN1-type" evidence="4">
    <location>
        <begin position="21"/>
        <end position="57"/>
    </location>
</feature>
<keyword evidence="6" id="KW-1185">Reference proteome</keyword>
<reference evidence="5 6" key="1">
    <citation type="submission" date="2014-04" db="EMBL/GenBank/DDBJ databases">
        <title>Evolutionary Origins and Diversification of the Mycorrhizal Mutualists.</title>
        <authorList>
            <consortium name="DOE Joint Genome Institute"/>
            <consortium name="Mycorrhizal Genomics Consortium"/>
            <person name="Kohler A."/>
            <person name="Kuo A."/>
            <person name="Nagy L.G."/>
            <person name="Floudas D."/>
            <person name="Copeland A."/>
            <person name="Barry K.W."/>
            <person name="Cichocki N."/>
            <person name="Veneault-Fourrey C."/>
            <person name="LaButti K."/>
            <person name="Lindquist E.A."/>
            <person name="Lipzen A."/>
            <person name="Lundell T."/>
            <person name="Morin E."/>
            <person name="Murat C."/>
            <person name="Riley R."/>
            <person name="Ohm R."/>
            <person name="Sun H."/>
            <person name="Tunlid A."/>
            <person name="Henrissat B."/>
            <person name="Grigoriev I.V."/>
            <person name="Hibbett D.S."/>
            <person name="Martin F."/>
        </authorList>
    </citation>
    <scope>NUCLEOTIDE SEQUENCE [LARGE SCALE GENOMIC DNA]</scope>
    <source>
        <strain evidence="5 6">Koide BX008</strain>
    </source>
</reference>
<dbReference type="STRING" id="946122.A0A0C2XJ99"/>
<evidence type="ECO:0000256" key="3">
    <source>
        <dbReference type="ARBA" id="ARBA00022833"/>
    </source>
</evidence>
<dbReference type="Gene3D" id="4.10.1110.10">
    <property type="entry name" value="AN1-like Zinc finger"/>
    <property type="match status" value="2"/>
</dbReference>
<dbReference type="AlphaFoldDB" id="A0A0C2XJ99"/>
<gene>
    <name evidence="5" type="ORF">M378DRAFT_678430</name>
</gene>
<dbReference type="InParanoid" id="A0A0C2XJ99"/>
<evidence type="ECO:0000313" key="6">
    <source>
        <dbReference type="Proteomes" id="UP000054549"/>
    </source>
</evidence>
<protein>
    <recommendedName>
        <fullName evidence="4">AN1-type domain-containing protein</fullName>
    </recommendedName>
</protein>
<dbReference type="InterPro" id="IPR035896">
    <property type="entry name" value="AN1-like_Znf"/>
</dbReference>
<dbReference type="GO" id="GO:0008270">
    <property type="term" value="F:zinc ion binding"/>
    <property type="evidence" value="ECO:0007669"/>
    <property type="project" value="UniProtKB-KW"/>
</dbReference>
<proteinExistence type="predicted"/>
<evidence type="ECO:0000313" key="5">
    <source>
        <dbReference type="EMBL" id="KIL69511.1"/>
    </source>
</evidence>
<evidence type="ECO:0000256" key="2">
    <source>
        <dbReference type="ARBA" id="ARBA00022771"/>
    </source>
</evidence>
<dbReference type="SMART" id="SM00154">
    <property type="entry name" value="ZnF_AN1"/>
    <property type="match status" value="2"/>
</dbReference>
<keyword evidence="1" id="KW-0479">Metal-binding</keyword>
<evidence type="ECO:0000256" key="1">
    <source>
        <dbReference type="ARBA" id="ARBA00022723"/>
    </source>
</evidence>
<dbReference type="GO" id="GO:0005737">
    <property type="term" value="C:cytoplasm"/>
    <property type="evidence" value="ECO:0007669"/>
    <property type="project" value="TreeGrafter"/>
</dbReference>
<dbReference type="OrthoDB" id="431929at2759"/>
<feature type="domain" description="AN1-type" evidence="4">
    <location>
        <begin position="89"/>
        <end position="121"/>
    </location>
</feature>
<keyword evidence="3" id="KW-0862">Zinc</keyword>
<dbReference type="PANTHER" id="PTHR14677">
    <property type="entry name" value="ARSENITE INDUCUBLE RNA ASSOCIATED PROTEIN AIP-1-RELATED"/>
    <property type="match status" value="1"/>
</dbReference>
<dbReference type="PANTHER" id="PTHR14677:SF20">
    <property type="entry name" value="ZINC FINGER AN1-TYPE CONTAINING 2A-RELATED"/>
    <property type="match status" value="1"/>
</dbReference>
<sequence>MSVSKQLCSKRSMSLDIGSRCSCCDAIDFLPTLCHCGKTFCQQHISPDSHLCLNDSVSKDSPSLHDRLIPCSISECTRHCISSYISVPETSKVTLSCDQCQRTFCVYHRHPVSHQCPKRTQSSRTEDARVLLAKHFPAAATSPRHPNKNKGIQQSKQVSLMRMRLRALPGDPQCNNSSVPSNQRLFIRIRGPSTTESMYWFHKDTVTGKVLDSLTSKLNLRTSDTRPFYLFSLDETTVPSQLSILRNDLPISQQVQNDSLLVIQTLT</sequence>
<dbReference type="InterPro" id="IPR000058">
    <property type="entry name" value="Znf_AN1"/>
</dbReference>
<accession>A0A0C2XJ99</accession>
<dbReference type="EMBL" id="KN818225">
    <property type="protein sequence ID" value="KIL69511.1"/>
    <property type="molecule type" value="Genomic_DNA"/>
</dbReference>
<name>A0A0C2XJ99_AMAMK</name>
<dbReference type="SUPFAM" id="SSF118310">
    <property type="entry name" value="AN1-like Zinc finger"/>
    <property type="match status" value="2"/>
</dbReference>
<dbReference type="HOGENOM" id="CLU_052358_1_0_1"/>
<evidence type="ECO:0000259" key="4">
    <source>
        <dbReference type="SMART" id="SM00154"/>
    </source>
</evidence>
<organism evidence="5 6">
    <name type="scientific">Amanita muscaria (strain Koide BX008)</name>
    <dbReference type="NCBI Taxonomy" id="946122"/>
    <lineage>
        <taxon>Eukaryota</taxon>
        <taxon>Fungi</taxon>
        <taxon>Dikarya</taxon>
        <taxon>Basidiomycota</taxon>
        <taxon>Agaricomycotina</taxon>
        <taxon>Agaricomycetes</taxon>
        <taxon>Agaricomycetidae</taxon>
        <taxon>Agaricales</taxon>
        <taxon>Pluteineae</taxon>
        <taxon>Amanitaceae</taxon>
        <taxon>Amanita</taxon>
    </lineage>
</organism>